<dbReference type="EMBL" id="CAJNNV010009075">
    <property type="protein sequence ID" value="CAE8596980.1"/>
    <property type="molecule type" value="Genomic_DNA"/>
</dbReference>
<dbReference type="SUPFAM" id="SSF48452">
    <property type="entry name" value="TPR-like"/>
    <property type="match status" value="1"/>
</dbReference>
<dbReference type="GO" id="GO:0042073">
    <property type="term" value="P:intraciliary transport"/>
    <property type="evidence" value="ECO:0007669"/>
    <property type="project" value="TreeGrafter"/>
</dbReference>
<protein>
    <submittedName>
        <fullName evidence="8">Uncharacterized protein</fullName>
    </submittedName>
</protein>
<evidence type="ECO:0000256" key="2">
    <source>
        <dbReference type="ARBA" id="ARBA00009522"/>
    </source>
</evidence>
<keyword evidence="7" id="KW-0966">Cell projection</keyword>
<dbReference type="PANTHER" id="PTHR20931">
    <property type="entry name" value="TETRATRICOPEPTIDE REPEAT PROTEIN 30"/>
    <property type="match status" value="1"/>
</dbReference>
<dbReference type="GO" id="GO:0030992">
    <property type="term" value="C:intraciliary transport particle B"/>
    <property type="evidence" value="ECO:0007669"/>
    <property type="project" value="TreeGrafter"/>
</dbReference>
<dbReference type="InterPro" id="IPR019734">
    <property type="entry name" value="TPR_rpt"/>
</dbReference>
<evidence type="ECO:0000256" key="7">
    <source>
        <dbReference type="ARBA" id="ARBA00023273"/>
    </source>
</evidence>
<dbReference type="GO" id="GO:0120170">
    <property type="term" value="F:intraciliary transport particle B binding"/>
    <property type="evidence" value="ECO:0007669"/>
    <property type="project" value="TreeGrafter"/>
</dbReference>
<dbReference type="Pfam" id="PF13174">
    <property type="entry name" value="TPR_6"/>
    <property type="match status" value="1"/>
</dbReference>
<evidence type="ECO:0000313" key="8">
    <source>
        <dbReference type="EMBL" id="CAE8596980.1"/>
    </source>
</evidence>
<dbReference type="AlphaFoldDB" id="A0A813E9J8"/>
<evidence type="ECO:0000256" key="1">
    <source>
        <dbReference type="ARBA" id="ARBA00004138"/>
    </source>
</evidence>
<evidence type="ECO:0000313" key="9">
    <source>
        <dbReference type="Proteomes" id="UP000654075"/>
    </source>
</evidence>
<dbReference type="InterPro" id="IPR039941">
    <property type="entry name" value="TT30"/>
</dbReference>
<feature type="non-terminal residue" evidence="8">
    <location>
        <position position="1"/>
    </location>
</feature>
<comment type="subcellular location">
    <subcellularLocation>
        <location evidence="1">Cell projection</location>
        <location evidence="1">Cilium</location>
    </subcellularLocation>
</comment>
<name>A0A813E9J8_POLGL</name>
<keyword evidence="5" id="KW-0802">TPR repeat</keyword>
<evidence type="ECO:0000256" key="4">
    <source>
        <dbReference type="ARBA" id="ARBA00022794"/>
    </source>
</evidence>
<sequence length="521" mass="57752">FDAPSAAMLLDSPLLPESSDALRSLLFPLADRFVQALAETSLDFWRTGQYQQLVRDFGVENFGVVGGRRIYAGLGIAVPDMDFLRRAKAQIPRIGRMMAESFSSDGADFVRQRVLTYAEFEFTAPEFRVPLYGTGIYENGKSYSSHWLTPVQPPFCPFADRGTCSEFRMLAGFCNAIARADPRGAADAEARARITGQVCALVSGPCCVSCVGAFTQFLKLFPQVTVQVCAGKLPLLMMLQRGVVSAIIMVLPNTQDAAIEQVYLKSSEAGAQSIRLMRVPVKEGEMTKTIYQHIMEQQYEKAVRILNNELQTFPDSRCALSLLGFCYYHMQDFHNSASTYGQLVQSCPEVDEYKVYHVQSLMKAGLYEEASQACTTVENPDFTERVMLLQAAISYEQDEVQLARSILDQCSPDAEEKQVFEGALLWKEKRHVEAMKQFSDAMTTTGYQPDLAYNVALCYYSTKQYGPALKHIAEIIERGVRDHPELSVGALSEGAGGLQARSVGNTGVLKETALVEAFNLK</sequence>
<comment type="caution">
    <text evidence="8">The sequence shown here is derived from an EMBL/GenBank/DDBJ whole genome shotgun (WGS) entry which is preliminary data.</text>
</comment>
<dbReference type="Gene3D" id="1.25.40.10">
    <property type="entry name" value="Tetratricopeptide repeat domain"/>
    <property type="match status" value="2"/>
</dbReference>
<keyword evidence="9" id="KW-1185">Reference proteome</keyword>
<organism evidence="8 9">
    <name type="scientific">Polarella glacialis</name>
    <name type="common">Dinoflagellate</name>
    <dbReference type="NCBI Taxonomy" id="89957"/>
    <lineage>
        <taxon>Eukaryota</taxon>
        <taxon>Sar</taxon>
        <taxon>Alveolata</taxon>
        <taxon>Dinophyceae</taxon>
        <taxon>Suessiales</taxon>
        <taxon>Suessiaceae</taxon>
        <taxon>Polarella</taxon>
    </lineage>
</organism>
<evidence type="ECO:0000256" key="3">
    <source>
        <dbReference type="ARBA" id="ARBA00022737"/>
    </source>
</evidence>
<keyword evidence="4" id="KW-0970">Cilium biogenesis/degradation</keyword>
<gene>
    <name evidence="8" type="ORF">PGLA1383_LOCUS15435</name>
</gene>
<dbReference type="GO" id="GO:0005879">
    <property type="term" value="C:axonemal microtubule"/>
    <property type="evidence" value="ECO:0007669"/>
    <property type="project" value="TreeGrafter"/>
</dbReference>
<dbReference type="OrthoDB" id="432109at2759"/>
<accession>A0A813E9J8</accession>
<dbReference type="Proteomes" id="UP000654075">
    <property type="component" value="Unassembled WGS sequence"/>
</dbReference>
<keyword evidence="3" id="KW-0677">Repeat</keyword>
<keyword evidence="6" id="KW-0969">Cilium</keyword>
<comment type="similarity">
    <text evidence="2">Belongs to the TTC30/dfy-1/fleer family.</text>
</comment>
<feature type="non-terminal residue" evidence="8">
    <location>
        <position position="521"/>
    </location>
</feature>
<evidence type="ECO:0000256" key="6">
    <source>
        <dbReference type="ARBA" id="ARBA00023069"/>
    </source>
</evidence>
<dbReference type="InterPro" id="IPR011990">
    <property type="entry name" value="TPR-like_helical_dom_sf"/>
</dbReference>
<reference evidence="8" key="1">
    <citation type="submission" date="2021-02" db="EMBL/GenBank/DDBJ databases">
        <authorList>
            <person name="Dougan E. K."/>
            <person name="Rhodes N."/>
            <person name="Thang M."/>
            <person name="Chan C."/>
        </authorList>
    </citation>
    <scope>NUCLEOTIDE SEQUENCE</scope>
</reference>
<evidence type="ECO:0000256" key="5">
    <source>
        <dbReference type="ARBA" id="ARBA00022803"/>
    </source>
</evidence>
<dbReference type="PANTHER" id="PTHR20931:SF0">
    <property type="entry name" value="TETRATRICOPEPTIDE REPEAT PROTEIN 30"/>
    <property type="match status" value="1"/>
</dbReference>
<proteinExistence type="inferred from homology"/>